<keyword evidence="3" id="KW-0732">Signal</keyword>
<evidence type="ECO:0000256" key="3">
    <source>
        <dbReference type="SAM" id="SignalP"/>
    </source>
</evidence>
<organism evidence="5 6">
    <name type="scientific">Caenorhabditis nigoni</name>
    <dbReference type="NCBI Taxonomy" id="1611254"/>
    <lineage>
        <taxon>Eukaryota</taxon>
        <taxon>Metazoa</taxon>
        <taxon>Ecdysozoa</taxon>
        <taxon>Nematoda</taxon>
        <taxon>Chromadorea</taxon>
        <taxon>Rhabditida</taxon>
        <taxon>Rhabditina</taxon>
        <taxon>Rhabditomorpha</taxon>
        <taxon>Rhabditoidea</taxon>
        <taxon>Rhabditidae</taxon>
        <taxon>Peloderinae</taxon>
        <taxon>Caenorhabditis</taxon>
    </lineage>
</organism>
<sequence>MNFLIFLIFSIFPSTVYSELCVDTIMSCADSKDYCRDDYFRNRCPLTCGLCTPDPNQCYDFNTDCSKFAFECYTVSQYTQQCPKTCGNCDDRTTVIDSRTTATVPAKTTVTLKTTVPPKTTVIPDCVDHLIECSQFFKPCSDGLAIQCPLSCGVCNGTTVVPRTTVPLKTTVKTTVPPPTTKTTKKPTPTTPKPPCKDSSPNCPTWAKNGFCTNTFYPPEKRKEYCAKTCKYC</sequence>
<feature type="region of interest" description="Disordered" evidence="2">
    <location>
        <begin position="173"/>
        <end position="200"/>
    </location>
</feature>
<dbReference type="Pfam" id="PF01549">
    <property type="entry name" value="ShK"/>
    <property type="match status" value="4"/>
</dbReference>
<feature type="domain" description="ShKT" evidence="4">
    <location>
        <begin position="21"/>
        <end position="51"/>
    </location>
</feature>
<comment type="caution">
    <text evidence="5">The sequence shown here is derived from an EMBL/GenBank/DDBJ whole genome shotgun (WGS) entry which is preliminary data.</text>
</comment>
<name>A0A2G5UBR0_9PELO</name>
<accession>A0A2G5UBR0</accession>
<dbReference type="Gene3D" id="1.10.10.1940">
    <property type="match status" value="1"/>
</dbReference>
<reference evidence="6" key="1">
    <citation type="submission" date="2017-10" db="EMBL/GenBank/DDBJ databases">
        <title>Rapid genome shrinkage in a self-fertile nematode reveals novel sperm competition proteins.</title>
        <authorList>
            <person name="Yin D."/>
            <person name="Schwarz E.M."/>
            <person name="Thomas C.G."/>
            <person name="Felde R.L."/>
            <person name="Korf I.F."/>
            <person name="Cutter A.D."/>
            <person name="Schartner C.M."/>
            <person name="Ralston E.J."/>
            <person name="Meyer B.J."/>
            <person name="Haag E.S."/>
        </authorList>
    </citation>
    <scope>NUCLEOTIDE SEQUENCE [LARGE SCALE GENOMIC DNA]</scope>
    <source>
        <strain evidence="6">JU1422</strain>
    </source>
</reference>
<evidence type="ECO:0000256" key="2">
    <source>
        <dbReference type="SAM" id="MobiDB-lite"/>
    </source>
</evidence>
<feature type="domain" description="ShKT" evidence="4">
    <location>
        <begin position="58"/>
        <end position="89"/>
    </location>
</feature>
<dbReference type="PANTHER" id="PTHR21724">
    <property type="entry name" value="SHKT DOMAIN-CONTAINING PROTEIN"/>
    <property type="match status" value="1"/>
</dbReference>
<feature type="domain" description="ShKT" evidence="4">
    <location>
        <begin position="196"/>
        <end position="233"/>
    </location>
</feature>
<gene>
    <name evidence="5" type="primary">Cnig_chr_IV.g15793</name>
    <name evidence="5" type="ORF">B9Z55_015793</name>
</gene>
<dbReference type="PANTHER" id="PTHR21724:SF100">
    <property type="entry name" value="SHKT DOMAIN-CONTAINING PROTEIN"/>
    <property type="match status" value="1"/>
</dbReference>
<keyword evidence="6" id="KW-1185">Reference proteome</keyword>
<dbReference type="InterPro" id="IPR003582">
    <property type="entry name" value="ShKT_dom"/>
</dbReference>
<comment type="caution">
    <text evidence="1">Lacks conserved residue(s) required for the propagation of feature annotation.</text>
</comment>
<proteinExistence type="predicted"/>
<evidence type="ECO:0000256" key="1">
    <source>
        <dbReference type="PROSITE-ProRule" id="PRU01005"/>
    </source>
</evidence>
<dbReference type="OrthoDB" id="5873766at2759"/>
<dbReference type="AlphaFoldDB" id="A0A2G5UBR0"/>
<keyword evidence="1" id="KW-1015">Disulfide bond</keyword>
<dbReference type="Proteomes" id="UP000230233">
    <property type="component" value="Chromosome IV"/>
</dbReference>
<feature type="signal peptide" evidence="3">
    <location>
        <begin position="1"/>
        <end position="18"/>
    </location>
</feature>
<evidence type="ECO:0000259" key="4">
    <source>
        <dbReference type="PROSITE" id="PS51670"/>
    </source>
</evidence>
<protein>
    <recommendedName>
        <fullName evidence="4">ShKT domain-containing protein</fullName>
    </recommendedName>
</protein>
<feature type="chain" id="PRO_5013599724" description="ShKT domain-containing protein" evidence="3">
    <location>
        <begin position="19"/>
        <end position="233"/>
    </location>
</feature>
<dbReference type="STRING" id="1611254.A0A2G5UBR0"/>
<dbReference type="SMART" id="SM00254">
    <property type="entry name" value="ShKT"/>
    <property type="match status" value="4"/>
</dbReference>
<dbReference type="EMBL" id="PDUG01000004">
    <property type="protein sequence ID" value="PIC37002.1"/>
    <property type="molecule type" value="Genomic_DNA"/>
</dbReference>
<evidence type="ECO:0000313" key="5">
    <source>
        <dbReference type="EMBL" id="PIC37002.1"/>
    </source>
</evidence>
<dbReference type="PROSITE" id="PS51670">
    <property type="entry name" value="SHKT"/>
    <property type="match status" value="3"/>
</dbReference>
<evidence type="ECO:0000313" key="6">
    <source>
        <dbReference type="Proteomes" id="UP000230233"/>
    </source>
</evidence>
<feature type="disulfide bond" evidence="1">
    <location>
        <begin position="35"/>
        <end position="48"/>
    </location>
</feature>